<feature type="domain" description="Response regulatory" evidence="16">
    <location>
        <begin position="5"/>
        <end position="122"/>
    </location>
</feature>
<dbReference type="InterPro" id="IPR014879">
    <property type="entry name" value="Spo0A_C"/>
</dbReference>
<evidence type="ECO:0000256" key="7">
    <source>
        <dbReference type="ARBA" id="ARBA00022969"/>
    </source>
</evidence>
<accession>A0ABS4KIH5</accession>
<evidence type="ECO:0000256" key="10">
    <source>
        <dbReference type="ARBA" id="ARBA00023125"/>
    </source>
</evidence>
<evidence type="ECO:0000256" key="11">
    <source>
        <dbReference type="ARBA" id="ARBA00023159"/>
    </source>
</evidence>
<dbReference type="InterPro" id="IPR016032">
    <property type="entry name" value="Sig_transdc_resp-reg_C-effctor"/>
</dbReference>
<dbReference type="EMBL" id="JAGGLI010000013">
    <property type="protein sequence ID" value="MBP2027596.1"/>
    <property type="molecule type" value="Genomic_DNA"/>
</dbReference>
<evidence type="ECO:0000256" key="15">
    <source>
        <dbReference type="PROSITE-ProRule" id="PRU00169"/>
    </source>
</evidence>
<evidence type="ECO:0000259" key="16">
    <source>
        <dbReference type="PROSITE" id="PS50110"/>
    </source>
</evidence>
<dbReference type="InterPro" id="IPR036388">
    <property type="entry name" value="WH-like_DNA-bd_sf"/>
</dbReference>
<dbReference type="SUPFAM" id="SSF52172">
    <property type="entry name" value="CheY-like"/>
    <property type="match status" value="1"/>
</dbReference>
<comment type="subcellular location">
    <subcellularLocation>
        <location evidence="1 14">Cytoplasm</location>
    </subcellularLocation>
</comment>
<keyword evidence="18" id="KW-1185">Reference proteome</keyword>
<evidence type="ECO:0000256" key="12">
    <source>
        <dbReference type="ARBA" id="ARBA00023163"/>
    </source>
</evidence>
<evidence type="ECO:0000256" key="5">
    <source>
        <dbReference type="ARBA" id="ARBA00022553"/>
    </source>
</evidence>
<evidence type="ECO:0000256" key="2">
    <source>
        <dbReference type="ARBA" id="ARBA00018672"/>
    </source>
</evidence>
<dbReference type="PANTHER" id="PTHR44591:SF14">
    <property type="entry name" value="PROTEIN PILG"/>
    <property type="match status" value="1"/>
</dbReference>
<dbReference type="SMART" id="SM00448">
    <property type="entry name" value="REC"/>
    <property type="match status" value="1"/>
</dbReference>
<dbReference type="SUPFAM" id="SSF46894">
    <property type="entry name" value="C-terminal effector domain of the bipartite response regulators"/>
    <property type="match status" value="1"/>
</dbReference>
<sequence length="250" mass="28588">MKKIKLMIADDNKEFCNIISEVLSYESDIDLVATAYDGASALEKLKKYSPDILLLDIIMPILDGIGVLEKIEELDIKDTKIIILSSVGQEKITSYALLKGASYYMMKPFDFELFPKRIREVYFGMDSKPLSNEKKINDIEEFVSKILLDIGIMPHIKGFSYINDALIEAYGNPEILKKITKELYPKIAEKNKTTSSRVERAIRHSIELASQNIENSNLSHSIYINSLFKKKKPTNLEFLAGIFQEIKFKF</sequence>
<dbReference type="PROSITE" id="PS50110">
    <property type="entry name" value="RESPONSE_REGULATORY"/>
    <property type="match status" value="1"/>
</dbReference>
<dbReference type="RefSeq" id="WP_209660659.1">
    <property type="nucleotide sequence ID" value="NZ_JAGGLI010000013.1"/>
</dbReference>
<comment type="cofactor">
    <cofactor evidence="14">
        <name>Ca(2+)</name>
        <dbReference type="ChEBI" id="CHEBI:29108"/>
    </cofactor>
    <text evidence="14">Binds 1 Ca(2+) ion per subunit.</text>
</comment>
<keyword evidence="12 14" id="KW-0804">Transcription</keyword>
<keyword evidence="10 14" id="KW-0238">DNA-binding</keyword>
<keyword evidence="9 14" id="KW-0805">Transcription regulation</keyword>
<keyword evidence="4 14" id="KW-0678">Repressor</keyword>
<keyword evidence="14" id="KW-0479">Metal-binding</keyword>
<protein>
    <recommendedName>
        <fullName evidence="2 14">Stage 0 sporulation protein A homolog</fullName>
    </recommendedName>
</protein>
<gene>
    <name evidence="17" type="ORF">J2Z35_001393</name>
</gene>
<dbReference type="Gene3D" id="1.10.10.10">
    <property type="entry name" value="Winged helix-like DNA-binding domain superfamily/Winged helix DNA-binding domain"/>
    <property type="match status" value="1"/>
</dbReference>
<comment type="caution">
    <text evidence="17">The sequence shown here is derived from an EMBL/GenBank/DDBJ whole genome shotgun (WGS) entry which is preliminary data.</text>
</comment>
<evidence type="ECO:0000256" key="13">
    <source>
        <dbReference type="ARBA" id="ARBA00024867"/>
    </source>
</evidence>
<organism evidence="17 18">
    <name type="scientific">Acetoanaerobium pronyense</name>
    <dbReference type="NCBI Taxonomy" id="1482736"/>
    <lineage>
        <taxon>Bacteria</taxon>
        <taxon>Bacillati</taxon>
        <taxon>Bacillota</taxon>
        <taxon>Clostridia</taxon>
        <taxon>Peptostreptococcales</taxon>
        <taxon>Filifactoraceae</taxon>
        <taxon>Acetoanaerobium</taxon>
    </lineage>
</organism>
<keyword evidence="11 14" id="KW-0010">Activator</keyword>
<dbReference type="InterPro" id="IPR001789">
    <property type="entry name" value="Sig_transdc_resp-reg_receiver"/>
</dbReference>
<evidence type="ECO:0000256" key="3">
    <source>
        <dbReference type="ARBA" id="ARBA00022490"/>
    </source>
</evidence>
<evidence type="ECO:0000256" key="14">
    <source>
        <dbReference type="PIRNR" id="PIRNR002937"/>
    </source>
</evidence>
<dbReference type="Pfam" id="PF08769">
    <property type="entry name" value="Spo0A_C"/>
    <property type="match status" value="1"/>
</dbReference>
<dbReference type="PANTHER" id="PTHR44591">
    <property type="entry name" value="STRESS RESPONSE REGULATOR PROTEIN 1"/>
    <property type="match status" value="1"/>
</dbReference>
<evidence type="ECO:0000256" key="4">
    <source>
        <dbReference type="ARBA" id="ARBA00022491"/>
    </source>
</evidence>
<dbReference type="InterPro" id="IPR012052">
    <property type="entry name" value="Spore_0_A"/>
</dbReference>
<dbReference type="Gene3D" id="3.40.50.2300">
    <property type="match status" value="1"/>
</dbReference>
<dbReference type="NCBIfam" id="TIGR02875">
    <property type="entry name" value="spore_0_A"/>
    <property type="match status" value="1"/>
</dbReference>
<evidence type="ECO:0000256" key="9">
    <source>
        <dbReference type="ARBA" id="ARBA00023015"/>
    </source>
</evidence>
<feature type="modified residue" description="4-aspartylphosphate" evidence="15">
    <location>
        <position position="56"/>
    </location>
</feature>
<proteinExistence type="predicted"/>
<keyword evidence="8 14" id="KW-0902">Two-component regulatory system</keyword>
<reference evidence="17 18" key="1">
    <citation type="submission" date="2021-03" db="EMBL/GenBank/DDBJ databases">
        <title>Genomic Encyclopedia of Type Strains, Phase IV (KMG-IV): sequencing the most valuable type-strain genomes for metagenomic binning, comparative biology and taxonomic classification.</title>
        <authorList>
            <person name="Goeker M."/>
        </authorList>
    </citation>
    <scope>NUCLEOTIDE SEQUENCE [LARGE SCALE GENOMIC DNA]</scope>
    <source>
        <strain evidence="17 18">DSM 27512</strain>
    </source>
</reference>
<evidence type="ECO:0000313" key="18">
    <source>
        <dbReference type="Proteomes" id="UP001314903"/>
    </source>
</evidence>
<evidence type="ECO:0000256" key="8">
    <source>
        <dbReference type="ARBA" id="ARBA00023012"/>
    </source>
</evidence>
<keyword evidence="6 14" id="KW-0106">Calcium</keyword>
<keyword evidence="5 15" id="KW-0597">Phosphoprotein</keyword>
<dbReference type="Proteomes" id="UP001314903">
    <property type="component" value="Unassembled WGS sequence"/>
</dbReference>
<evidence type="ECO:0000256" key="6">
    <source>
        <dbReference type="ARBA" id="ARBA00022837"/>
    </source>
</evidence>
<evidence type="ECO:0000313" key="17">
    <source>
        <dbReference type="EMBL" id="MBP2027596.1"/>
    </source>
</evidence>
<keyword evidence="7 14" id="KW-0749">Sporulation</keyword>
<name>A0ABS4KIH5_9FIRM</name>
<keyword evidence="3 14" id="KW-0963">Cytoplasm</keyword>
<dbReference type="PIRSF" id="PIRSF002937">
    <property type="entry name" value="Res_reg_Spo0A"/>
    <property type="match status" value="1"/>
</dbReference>
<dbReference type="InterPro" id="IPR050595">
    <property type="entry name" value="Bact_response_regulator"/>
</dbReference>
<evidence type="ECO:0000256" key="1">
    <source>
        <dbReference type="ARBA" id="ARBA00004496"/>
    </source>
</evidence>
<dbReference type="Pfam" id="PF00072">
    <property type="entry name" value="Response_reg"/>
    <property type="match status" value="1"/>
</dbReference>
<dbReference type="InterPro" id="IPR011006">
    <property type="entry name" value="CheY-like_superfamily"/>
</dbReference>
<comment type="function">
    <text evidence="13 14">May play the central regulatory role in sporulation. It may be an element of the effector pathway responsible for the activation of sporulation genes in response to nutritional stress. Spo0A may act in concert with spo0H (a sigma factor) to control the expression of some genes that are critical to the sporulation process.</text>
</comment>